<reference evidence="3 4" key="1">
    <citation type="journal article" date="2023" name="ISME J.">
        <title>Cultivation and genomic characterization of novel and ubiquitous marine nitrite-oxidizing bacteria from the Nitrospirales.</title>
        <authorList>
            <person name="Mueller A.J."/>
            <person name="Daebeler A."/>
            <person name="Herbold C.W."/>
            <person name="Kirkegaard R.H."/>
            <person name="Daims H."/>
        </authorList>
    </citation>
    <scope>NUCLEOTIDE SEQUENCE [LARGE SCALE GENOMIC DNA]</scope>
    <source>
        <strain evidence="3 4">EB</strain>
    </source>
</reference>
<feature type="chain" id="PRO_5046079151" evidence="1">
    <location>
        <begin position="23"/>
        <end position="182"/>
    </location>
</feature>
<proteinExistence type="predicted"/>
<evidence type="ECO:0000313" key="4">
    <source>
        <dbReference type="Proteomes" id="UP001250932"/>
    </source>
</evidence>
<evidence type="ECO:0000256" key="1">
    <source>
        <dbReference type="SAM" id="SignalP"/>
    </source>
</evidence>
<evidence type="ECO:0000313" key="3">
    <source>
        <dbReference type="EMBL" id="MDT7041513.1"/>
    </source>
</evidence>
<keyword evidence="4" id="KW-1185">Reference proteome</keyword>
<gene>
    <name evidence="3" type="ORF">PPG34_04075</name>
</gene>
<protein>
    <submittedName>
        <fullName evidence="3">PEP-CTERM sorting domain-containing protein</fullName>
    </submittedName>
</protein>
<dbReference type="Proteomes" id="UP001250932">
    <property type="component" value="Unassembled WGS sequence"/>
</dbReference>
<accession>A0ABU3K590</accession>
<dbReference type="Pfam" id="PF07589">
    <property type="entry name" value="PEP-CTERM"/>
    <property type="match status" value="1"/>
</dbReference>
<feature type="signal peptide" evidence="1">
    <location>
        <begin position="1"/>
        <end position="22"/>
    </location>
</feature>
<keyword evidence="1" id="KW-0732">Signal</keyword>
<sequence>MKHLTLGAVLGLAVMVSGVGQANALLLGETIQTTTENTTFGIVDGPDNSVVGVGVELPNFTGLVDIDFSDTMIKLTATSDHTFLTLPFNGLHFFDFNGTIPSWTASLNLGLTTGDVSGAIVTFDNNNIYVNVSGLTITGGESMLVLNIGETIPQPVPEPSTLLLLGTGLAGVIAWRKRTSQV</sequence>
<feature type="domain" description="Ice-binding protein C-terminal" evidence="2">
    <location>
        <begin position="155"/>
        <end position="178"/>
    </location>
</feature>
<dbReference type="EMBL" id="JAQOUE010000001">
    <property type="protein sequence ID" value="MDT7041513.1"/>
    <property type="molecule type" value="Genomic_DNA"/>
</dbReference>
<comment type="caution">
    <text evidence="3">The sequence shown here is derived from an EMBL/GenBank/DDBJ whole genome shotgun (WGS) entry which is preliminary data.</text>
</comment>
<name>A0ABU3K590_9BACT</name>
<dbReference type="NCBIfam" id="TIGR02595">
    <property type="entry name" value="PEP_CTERM"/>
    <property type="match status" value="1"/>
</dbReference>
<organism evidence="3 4">
    <name type="scientific">Candidatus Nitronereus thalassa</name>
    <dbReference type="NCBI Taxonomy" id="3020898"/>
    <lineage>
        <taxon>Bacteria</taxon>
        <taxon>Pseudomonadati</taxon>
        <taxon>Nitrospirota</taxon>
        <taxon>Nitrospiria</taxon>
        <taxon>Nitrospirales</taxon>
        <taxon>Nitrospiraceae</taxon>
        <taxon>Candidatus Nitronereus</taxon>
    </lineage>
</organism>
<dbReference type="RefSeq" id="WP_313831865.1">
    <property type="nucleotide sequence ID" value="NZ_JAQOUE010000001.1"/>
</dbReference>
<dbReference type="InterPro" id="IPR013424">
    <property type="entry name" value="Ice-binding_C"/>
</dbReference>
<evidence type="ECO:0000259" key="2">
    <source>
        <dbReference type="Pfam" id="PF07589"/>
    </source>
</evidence>